<keyword evidence="3" id="KW-1185">Reference proteome</keyword>
<accession>A0A0C2ZDT3</accession>
<reference evidence="2 3" key="1">
    <citation type="submission" date="2014-04" db="EMBL/GenBank/DDBJ databases">
        <authorList>
            <consortium name="DOE Joint Genome Institute"/>
            <person name="Kuo A."/>
            <person name="Kohler A."/>
            <person name="Nagy L.G."/>
            <person name="Floudas D."/>
            <person name="Copeland A."/>
            <person name="Barry K.W."/>
            <person name="Cichocki N."/>
            <person name="Veneault-Fourrey C."/>
            <person name="LaButti K."/>
            <person name="Lindquist E.A."/>
            <person name="Lipzen A."/>
            <person name="Lundell T."/>
            <person name="Morin E."/>
            <person name="Murat C."/>
            <person name="Sun H."/>
            <person name="Tunlid A."/>
            <person name="Henrissat B."/>
            <person name="Grigoriev I.V."/>
            <person name="Hibbett D.S."/>
            <person name="Martin F."/>
            <person name="Nordberg H.P."/>
            <person name="Cantor M.N."/>
            <person name="Hua S.X."/>
        </authorList>
    </citation>
    <scope>NUCLEOTIDE SEQUENCE [LARGE SCALE GENOMIC DNA]</scope>
    <source>
        <strain evidence="2 3">Foug A</strain>
    </source>
</reference>
<dbReference type="InParanoid" id="A0A0C2ZDT3"/>
<feature type="region of interest" description="Disordered" evidence="1">
    <location>
        <begin position="308"/>
        <end position="418"/>
    </location>
</feature>
<reference evidence="3" key="2">
    <citation type="submission" date="2015-01" db="EMBL/GenBank/DDBJ databases">
        <title>Evolutionary Origins and Diversification of the Mycorrhizal Mutualists.</title>
        <authorList>
            <consortium name="DOE Joint Genome Institute"/>
            <consortium name="Mycorrhizal Genomics Consortium"/>
            <person name="Kohler A."/>
            <person name="Kuo A."/>
            <person name="Nagy L.G."/>
            <person name="Floudas D."/>
            <person name="Copeland A."/>
            <person name="Barry K.W."/>
            <person name="Cichocki N."/>
            <person name="Veneault-Fourrey C."/>
            <person name="LaButti K."/>
            <person name="Lindquist E.A."/>
            <person name="Lipzen A."/>
            <person name="Lundell T."/>
            <person name="Morin E."/>
            <person name="Murat C."/>
            <person name="Riley R."/>
            <person name="Ohm R."/>
            <person name="Sun H."/>
            <person name="Tunlid A."/>
            <person name="Henrissat B."/>
            <person name="Grigoriev I.V."/>
            <person name="Hibbett D.S."/>
            <person name="Martin F."/>
        </authorList>
    </citation>
    <scope>NUCLEOTIDE SEQUENCE [LARGE SCALE GENOMIC DNA]</scope>
    <source>
        <strain evidence="3">Foug A</strain>
    </source>
</reference>
<feature type="compositionally biased region" description="Low complexity" evidence="1">
    <location>
        <begin position="405"/>
        <end position="417"/>
    </location>
</feature>
<organism evidence="2 3">
    <name type="scientific">Scleroderma citrinum Foug A</name>
    <dbReference type="NCBI Taxonomy" id="1036808"/>
    <lineage>
        <taxon>Eukaryota</taxon>
        <taxon>Fungi</taxon>
        <taxon>Dikarya</taxon>
        <taxon>Basidiomycota</taxon>
        <taxon>Agaricomycotina</taxon>
        <taxon>Agaricomycetes</taxon>
        <taxon>Agaricomycetidae</taxon>
        <taxon>Boletales</taxon>
        <taxon>Sclerodermatineae</taxon>
        <taxon>Sclerodermataceae</taxon>
        <taxon>Scleroderma</taxon>
    </lineage>
</organism>
<evidence type="ECO:0000313" key="3">
    <source>
        <dbReference type="Proteomes" id="UP000053989"/>
    </source>
</evidence>
<dbReference type="Proteomes" id="UP000053989">
    <property type="component" value="Unassembled WGS sequence"/>
</dbReference>
<feature type="compositionally biased region" description="Polar residues" evidence="1">
    <location>
        <begin position="320"/>
        <end position="333"/>
    </location>
</feature>
<feature type="compositionally biased region" description="Low complexity" evidence="1">
    <location>
        <begin position="31"/>
        <end position="40"/>
    </location>
</feature>
<feature type="compositionally biased region" description="Low complexity" evidence="1">
    <location>
        <begin position="113"/>
        <end position="129"/>
    </location>
</feature>
<sequence>MSPSTADLSGNEADEIGIALTSEDDVRESTETCPPSTTSEGFLSEDDPTPRAATFSERAVKPVSSGVGHNFVLAQRRRQHALSLMIPHSTSDAPAGNEMPSDTETETEAERGPTSSSLLSPSSCASTTSFHGLALPHQEPTVQSTLIPPSTTSGSRSPSPVKLPDMLRKSPSLRPCSSQGSLNSHDSAGGRARTGSRSTRSPPPLMPGPPPRCPLPAVPGPVPVPPSSGQPFSGPGLRAPVPILAPVSEPVLLSLQVSQFPPVPPLPSTLKTMHSVLLAQSPPPGSNSSLSSASTVVPKFQLPAQVPVSSKTGVLPPKSPSKSQTQMQTQSPPGTLRLPSRLGRSACPPLDTLFTPPSSGVGRGSLPSPPESPTKGSSKRSSFLGSSPSKKVTLGTQSPKRRSALTLTPPHTLRRPTSIGVGILEAASVASAVGHGHATMGSESATNVRRTKSILLLGSRSKFAFAFGGGGNGNGTGPGAVPAAGCAGTQKRVQIRAESEDGHGYRDGRAEDDQDERHGHFCTGVGIGGGDKGGKEGKEGNVSTLMRDRRKASLGLMNIGLGIGRDKDKGRDREGTDGLDLRSHATS</sequence>
<name>A0A0C2ZDT3_9AGAM</name>
<feature type="region of interest" description="Disordered" evidence="1">
    <location>
        <begin position="1"/>
        <end position="51"/>
    </location>
</feature>
<gene>
    <name evidence="2" type="ORF">SCLCIDRAFT_684628</name>
</gene>
<feature type="region of interest" description="Disordered" evidence="1">
    <location>
        <begin position="524"/>
        <end position="587"/>
    </location>
</feature>
<feature type="compositionally biased region" description="Low complexity" evidence="1">
    <location>
        <begin position="148"/>
        <end position="160"/>
    </location>
</feature>
<feature type="compositionally biased region" description="Low complexity" evidence="1">
    <location>
        <begin position="187"/>
        <end position="200"/>
    </location>
</feature>
<feature type="compositionally biased region" description="Pro residues" evidence="1">
    <location>
        <begin position="201"/>
        <end position="228"/>
    </location>
</feature>
<feature type="compositionally biased region" description="Low complexity" evidence="1">
    <location>
        <begin position="375"/>
        <end position="391"/>
    </location>
</feature>
<dbReference type="HOGENOM" id="CLU_464735_0_0_1"/>
<proteinExistence type="predicted"/>
<protein>
    <submittedName>
        <fullName evidence="2">Uncharacterized protein</fullName>
    </submittedName>
</protein>
<dbReference type="OrthoDB" id="2682180at2759"/>
<evidence type="ECO:0000313" key="2">
    <source>
        <dbReference type="EMBL" id="KIM51087.1"/>
    </source>
</evidence>
<evidence type="ECO:0000256" key="1">
    <source>
        <dbReference type="SAM" id="MobiDB-lite"/>
    </source>
</evidence>
<feature type="compositionally biased region" description="Basic and acidic residues" evidence="1">
    <location>
        <begin position="564"/>
        <end position="587"/>
    </location>
</feature>
<feature type="region of interest" description="Disordered" evidence="1">
    <location>
        <begin position="87"/>
        <end position="233"/>
    </location>
</feature>
<feature type="compositionally biased region" description="Polar residues" evidence="1">
    <location>
        <begin position="175"/>
        <end position="186"/>
    </location>
</feature>
<dbReference type="EMBL" id="KN822287">
    <property type="protein sequence ID" value="KIM51087.1"/>
    <property type="molecule type" value="Genomic_DNA"/>
</dbReference>
<dbReference type="AlphaFoldDB" id="A0A0C2ZDT3"/>